<dbReference type="InterPro" id="IPR019288">
    <property type="entry name" value="3'-5'_exonuclease_PolB-like"/>
</dbReference>
<evidence type="ECO:0000313" key="3">
    <source>
        <dbReference type="Proteomes" id="UP001207918"/>
    </source>
</evidence>
<dbReference type="RefSeq" id="WP_265765370.1">
    <property type="nucleotide sequence ID" value="NZ_JAGGJA010000004.1"/>
</dbReference>
<proteinExistence type="predicted"/>
<name>A0ABT3PLP0_9BACT</name>
<accession>A0ABT3PLP0</accession>
<feature type="domain" description="Predicted 3'-5' exonuclease PolB-like" evidence="1">
    <location>
        <begin position="44"/>
        <end position="229"/>
    </location>
</feature>
<organism evidence="2 3">
    <name type="scientific">Fodinibius salsisoli</name>
    <dbReference type="NCBI Taxonomy" id="2820877"/>
    <lineage>
        <taxon>Bacteria</taxon>
        <taxon>Pseudomonadati</taxon>
        <taxon>Balneolota</taxon>
        <taxon>Balneolia</taxon>
        <taxon>Balneolales</taxon>
        <taxon>Balneolaceae</taxon>
        <taxon>Fodinibius</taxon>
    </lineage>
</organism>
<dbReference type="Pfam" id="PF10108">
    <property type="entry name" value="DNA_pol_B_exo2"/>
    <property type="match status" value="1"/>
</dbReference>
<evidence type="ECO:0000259" key="1">
    <source>
        <dbReference type="Pfam" id="PF10108"/>
    </source>
</evidence>
<evidence type="ECO:0000313" key="2">
    <source>
        <dbReference type="EMBL" id="MCW9706643.1"/>
    </source>
</evidence>
<dbReference type="Proteomes" id="UP001207918">
    <property type="component" value="Unassembled WGS sequence"/>
</dbReference>
<dbReference type="InterPro" id="IPR036397">
    <property type="entry name" value="RNaseH_sf"/>
</dbReference>
<sequence>MYFIFDVETVPDFEFVRNVIENPEEDDDDLLIQASEELARNSSGFLPPMYHRMVSWVGLWIENTGSPKQKVSWHGTDEKEGLEKIFNALGTYKDFGLIHHNGRGFDLPLLTYRAMKHGLQMPHRLNHYDIRYRYSNDNVDLLDEFSNYGASSWPKLKHLGYLIDIPFKQTGEGNEVLAMFRRDELPEIEHYCYEDVMATYVVWLHLKYTVGDINKELFDNLNERAMGKLEEIQESAP</sequence>
<dbReference type="SUPFAM" id="SSF53098">
    <property type="entry name" value="Ribonuclease H-like"/>
    <property type="match status" value="1"/>
</dbReference>
<comment type="caution">
    <text evidence="2">The sequence shown here is derived from an EMBL/GenBank/DDBJ whole genome shotgun (WGS) entry which is preliminary data.</text>
</comment>
<dbReference type="InterPro" id="IPR012337">
    <property type="entry name" value="RNaseH-like_sf"/>
</dbReference>
<reference evidence="2 3" key="1">
    <citation type="submission" date="2021-03" db="EMBL/GenBank/DDBJ databases">
        <title>Aliifodinibius sp. nov., a new bacterium isolated from saline soil.</title>
        <authorList>
            <person name="Galisteo C."/>
            <person name="De La Haba R."/>
            <person name="Sanchez-Porro C."/>
            <person name="Ventosa A."/>
        </authorList>
    </citation>
    <scope>NUCLEOTIDE SEQUENCE [LARGE SCALE GENOMIC DNA]</scope>
    <source>
        <strain evidence="2 3">1BSP15-2V2</strain>
    </source>
</reference>
<keyword evidence="3" id="KW-1185">Reference proteome</keyword>
<dbReference type="EMBL" id="JAGGJA010000004">
    <property type="protein sequence ID" value="MCW9706643.1"/>
    <property type="molecule type" value="Genomic_DNA"/>
</dbReference>
<dbReference type="Gene3D" id="3.30.420.10">
    <property type="entry name" value="Ribonuclease H-like superfamily/Ribonuclease H"/>
    <property type="match status" value="1"/>
</dbReference>
<protein>
    <submittedName>
        <fullName evidence="2">Ribonuclease H-like domain-containing protein</fullName>
    </submittedName>
</protein>
<gene>
    <name evidence="2" type="ORF">J6I44_07235</name>
</gene>